<evidence type="ECO:0000313" key="3">
    <source>
        <dbReference type="Proteomes" id="UP000244855"/>
    </source>
</evidence>
<keyword evidence="3" id="KW-1185">Reference proteome</keyword>
<feature type="compositionally biased region" description="Polar residues" evidence="1">
    <location>
        <begin position="266"/>
        <end position="284"/>
    </location>
</feature>
<dbReference type="STRING" id="97972.A0A2V1CXQ8"/>
<feature type="region of interest" description="Disordered" evidence="1">
    <location>
        <begin position="1"/>
        <end position="91"/>
    </location>
</feature>
<evidence type="ECO:0000313" key="2">
    <source>
        <dbReference type="EMBL" id="PVH90518.1"/>
    </source>
</evidence>
<dbReference type="Proteomes" id="UP000244855">
    <property type="component" value="Unassembled WGS sequence"/>
</dbReference>
<accession>A0A2V1CXQ8</accession>
<evidence type="ECO:0000256" key="1">
    <source>
        <dbReference type="SAM" id="MobiDB-lite"/>
    </source>
</evidence>
<feature type="compositionally biased region" description="Polar residues" evidence="1">
    <location>
        <begin position="34"/>
        <end position="72"/>
    </location>
</feature>
<proteinExistence type="predicted"/>
<dbReference type="EMBL" id="KZ806251">
    <property type="protein sequence ID" value="PVH90518.1"/>
    <property type="molecule type" value="Genomic_DNA"/>
</dbReference>
<sequence length="301" mass="31933">MTSHLPRRSKSLRNLQSASEDTLQPLPTLEKSPSLLNLQTLSSTGTSKYQLWPSQQSRSPVGLSRSNFSSDKLSALSMGRPPTSLSDTAVPPETVPFWQRSGSLARRRKVSVPELGSTMATVQEASIDSPTIPGRPPIRKASTETFGHERSSSAPGTNWRAGPFGDALISCVSGPSTALSPESMAYASMDASSGNRLEPLSTLGKPLSPILSPGCTPKPALKVDTTNTAPETTEVPPEVPPKSPATTERKRSPSPLKLNSKSSRSQLMTPSTLNSSGTTPTSALESRRSPNCGRTPWVTEG</sequence>
<protein>
    <submittedName>
        <fullName evidence="2">Uncharacterized protein</fullName>
    </submittedName>
</protein>
<organism evidence="2 3">
    <name type="scientific">Periconia macrospinosa</name>
    <dbReference type="NCBI Taxonomy" id="97972"/>
    <lineage>
        <taxon>Eukaryota</taxon>
        <taxon>Fungi</taxon>
        <taxon>Dikarya</taxon>
        <taxon>Ascomycota</taxon>
        <taxon>Pezizomycotina</taxon>
        <taxon>Dothideomycetes</taxon>
        <taxon>Pleosporomycetidae</taxon>
        <taxon>Pleosporales</taxon>
        <taxon>Massarineae</taxon>
        <taxon>Periconiaceae</taxon>
        <taxon>Periconia</taxon>
    </lineage>
</organism>
<feature type="compositionally biased region" description="Low complexity" evidence="1">
    <location>
        <begin position="225"/>
        <end position="236"/>
    </location>
</feature>
<feature type="compositionally biased region" description="Basic residues" evidence="1">
    <location>
        <begin position="1"/>
        <end position="11"/>
    </location>
</feature>
<reference evidence="2 3" key="1">
    <citation type="journal article" date="2018" name="Sci. Rep.">
        <title>Comparative genomics provides insights into the lifestyle and reveals functional heterogeneity of dark septate endophytic fungi.</title>
        <authorList>
            <person name="Knapp D.G."/>
            <person name="Nemeth J.B."/>
            <person name="Barry K."/>
            <person name="Hainaut M."/>
            <person name="Henrissat B."/>
            <person name="Johnson J."/>
            <person name="Kuo A."/>
            <person name="Lim J.H.P."/>
            <person name="Lipzen A."/>
            <person name="Nolan M."/>
            <person name="Ohm R.A."/>
            <person name="Tamas L."/>
            <person name="Grigoriev I.V."/>
            <person name="Spatafora J.W."/>
            <person name="Nagy L.G."/>
            <person name="Kovacs G.M."/>
        </authorList>
    </citation>
    <scope>NUCLEOTIDE SEQUENCE [LARGE SCALE GENOMIC DNA]</scope>
    <source>
        <strain evidence="2 3">DSE2036</strain>
    </source>
</reference>
<feature type="region of interest" description="Disordered" evidence="1">
    <location>
        <begin position="190"/>
        <end position="301"/>
    </location>
</feature>
<gene>
    <name evidence="2" type="ORF">DM02DRAFT_664987</name>
</gene>
<feature type="compositionally biased region" description="Polar residues" evidence="1">
    <location>
        <begin position="12"/>
        <end position="22"/>
    </location>
</feature>
<name>A0A2V1CXQ8_9PLEO</name>
<dbReference type="OrthoDB" id="5429395at2759"/>
<dbReference type="AlphaFoldDB" id="A0A2V1CXQ8"/>
<feature type="compositionally biased region" description="Low complexity" evidence="1">
    <location>
        <begin position="253"/>
        <end position="265"/>
    </location>
</feature>